<feature type="compositionally biased region" description="Basic and acidic residues" evidence="1">
    <location>
        <begin position="55"/>
        <end position="65"/>
    </location>
</feature>
<name>A0A0E0KFS3_ORYPU</name>
<dbReference type="HOGENOM" id="CLU_2709073_0_0_1"/>
<dbReference type="Proteomes" id="UP000026962">
    <property type="component" value="Chromosome 3"/>
</dbReference>
<proteinExistence type="predicted"/>
<reference evidence="2" key="1">
    <citation type="submission" date="2015-04" db="UniProtKB">
        <authorList>
            <consortium name="EnsemblPlants"/>
        </authorList>
    </citation>
    <scope>IDENTIFICATION</scope>
</reference>
<accession>A0A0E0KFS3</accession>
<dbReference type="EnsemblPlants" id="OPUNC03G22200.1">
    <property type="protein sequence ID" value="OPUNC03G22200.1"/>
    <property type="gene ID" value="OPUNC03G22200"/>
</dbReference>
<reference evidence="2" key="2">
    <citation type="submission" date="2018-05" db="EMBL/GenBank/DDBJ databases">
        <title>OpunRS2 (Oryza punctata Reference Sequence Version 2).</title>
        <authorList>
            <person name="Zhang J."/>
            <person name="Kudrna D."/>
            <person name="Lee S."/>
            <person name="Talag J."/>
            <person name="Welchert J."/>
            <person name="Wing R.A."/>
        </authorList>
    </citation>
    <scope>NUCLEOTIDE SEQUENCE [LARGE SCALE GENOMIC DNA]</scope>
</reference>
<dbReference type="AlphaFoldDB" id="A0A0E0KFS3"/>
<evidence type="ECO:0000313" key="2">
    <source>
        <dbReference type="EnsemblPlants" id="OPUNC03G22200.1"/>
    </source>
</evidence>
<evidence type="ECO:0000313" key="3">
    <source>
        <dbReference type="Proteomes" id="UP000026962"/>
    </source>
</evidence>
<sequence length="73" mass="8052">MALAAIVDDKEEEVRGLQGCCLCPLLDLDANLAHDELGYIALHKGSPARTQDQGRQPHREKERGVWKVTSIGK</sequence>
<organism evidence="2">
    <name type="scientific">Oryza punctata</name>
    <name type="common">Red rice</name>
    <dbReference type="NCBI Taxonomy" id="4537"/>
    <lineage>
        <taxon>Eukaryota</taxon>
        <taxon>Viridiplantae</taxon>
        <taxon>Streptophyta</taxon>
        <taxon>Embryophyta</taxon>
        <taxon>Tracheophyta</taxon>
        <taxon>Spermatophyta</taxon>
        <taxon>Magnoliopsida</taxon>
        <taxon>Liliopsida</taxon>
        <taxon>Poales</taxon>
        <taxon>Poaceae</taxon>
        <taxon>BOP clade</taxon>
        <taxon>Oryzoideae</taxon>
        <taxon>Oryzeae</taxon>
        <taxon>Oryzinae</taxon>
        <taxon>Oryza</taxon>
    </lineage>
</organism>
<evidence type="ECO:0000256" key="1">
    <source>
        <dbReference type="SAM" id="MobiDB-lite"/>
    </source>
</evidence>
<protein>
    <submittedName>
        <fullName evidence="2">Uncharacterized protein</fullName>
    </submittedName>
</protein>
<keyword evidence="3" id="KW-1185">Reference proteome</keyword>
<dbReference type="Gramene" id="OPUNC03G22200.1">
    <property type="protein sequence ID" value="OPUNC03G22200.1"/>
    <property type="gene ID" value="OPUNC03G22200"/>
</dbReference>
<feature type="region of interest" description="Disordered" evidence="1">
    <location>
        <begin position="45"/>
        <end position="73"/>
    </location>
</feature>